<name>A0A0N9NDX3_9ACTN</name>
<dbReference type="Proteomes" id="UP000063789">
    <property type="component" value="Chromosome"/>
</dbReference>
<dbReference type="AlphaFoldDB" id="A0A0N9NDX3"/>
<feature type="region of interest" description="Disordered" evidence="1">
    <location>
        <begin position="42"/>
        <end position="73"/>
    </location>
</feature>
<dbReference type="STRING" id="1136941.ACH46_17210"/>
<dbReference type="EMBL" id="CP011853">
    <property type="protein sequence ID" value="ALG85907.1"/>
    <property type="molecule type" value="Genomic_DNA"/>
</dbReference>
<proteinExistence type="predicted"/>
<dbReference type="KEGG" id="goq:ACH46_17210"/>
<dbReference type="PATRIC" id="fig|1136941.3.peg.3518"/>
<evidence type="ECO:0000313" key="2">
    <source>
        <dbReference type="EMBL" id="ALG85907.1"/>
    </source>
</evidence>
<evidence type="ECO:0000256" key="1">
    <source>
        <dbReference type="SAM" id="MobiDB-lite"/>
    </source>
</evidence>
<dbReference type="InterPro" id="IPR019719">
    <property type="entry name" value="DUF2599"/>
</dbReference>
<sequence length="172" mass="18128">MGTRAPSGDRVTRRALPAVACCAAALILTGCSGGSDDGGITDYAPAPTTVSSSPVVESPSVESPSPTPVLPPPYIESATWVETEVGPSLQIAPTPNGRQVSSPTAGDEAWAEVLKLDPSADTPGMKDQFLCHWTYARLVQPNKPTWNIEPDRPVVSPDEMVRTRCNPGFAEE</sequence>
<feature type="compositionally biased region" description="Low complexity" evidence="1">
    <location>
        <begin position="47"/>
        <end position="64"/>
    </location>
</feature>
<organism evidence="2 3">
    <name type="scientific">Gordonia phthalatica</name>
    <dbReference type="NCBI Taxonomy" id="1136941"/>
    <lineage>
        <taxon>Bacteria</taxon>
        <taxon>Bacillati</taxon>
        <taxon>Actinomycetota</taxon>
        <taxon>Actinomycetes</taxon>
        <taxon>Mycobacteriales</taxon>
        <taxon>Gordoniaceae</taxon>
        <taxon>Gordonia</taxon>
    </lineage>
</organism>
<dbReference type="OrthoDB" id="4412570at2"/>
<evidence type="ECO:0008006" key="4">
    <source>
        <dbReference type="Google" id="ProtNLM"/>
    </source>
</evidence>
<evidence type="ECO:0000313" key="3">
    <source>
        <dbReference type="Proteomes" id="UP000063789"/>
    </source>
</evidence>
<accession>A0A0N9NDX3</accession>
<keyword evidence="3" id="KW-1185">Reference proteome</keyword>
<dbReference type="PROSITE" id="PS51257">
    <property type="entry name" value="PROKAR_LIPOPROTEIN"/>
    <property type="match status" value="1"/>
</dbReference>
<reference evidence="3" key="1">
    <citation type="submission" date="2015-06" db="EMBL/GenBank/DDBJ databases">
        <title>Complete genome sequence and metabolic analysis of phthalate degradation pathway in Gordonia sp. QH-11.</title>
        <authorList>
            <person name="Jin D."/>
            <person name="Kong X."/>
            <person name="Bai Z."/>
        </authorList>
    </citation>
    <scope>NUCLEOTIDE SEQUENCE [LARGE SCALE GENOMIC DNA]</scope>
    <source>
        <strain evidence="3">QH-11</strain>
    </source>
</reference>
<protein>
    <recommendedName>
        <fullName evidence="4">DUF2599 domain-containing protein</fullName>
    </recommendedName>
</protein>
<gene>
    <name evidence="2" type="ORF">ACH46_17210</name>
</gene>
<dbReference type="Pfam" id="PF10783">
    <property type="entry name" value="DUF2599"/>
    <property type="match status" value="1"/>
</dbReference>
<reference evidence="2 3" key="2">
    <citation type="journal article" date="2017" name="Int. J. Syst. Evol. Microbiol.">
        <title>Gordonia phthalatica sp. nov., a di-n-butyl phthalate-degrading bacterium isolated from activated sludge.</title>
        <authorList>
            <person name="Jin D."/>
            <person name="Kong X."/>
            <person name="Jia M."/>
            <person name="Yu X."/>
            <person name="Wang X."/>
            <person name="Zhuang X."/>
            <person name="Deng Y."/>
            <person name="Bai Z."/>
        </authorList>
    </citation>
    <scope>NUCLEOTIDE SEQUENCE [LARGE SCALE GENOMIC DNA]</scope>
    <source>
        <strain evidence="2 3">QH-11</strain>
    </source>
</reference>